<protein>
    <submittedName>
        <fullName evidence="1">Uncharacterized protein</fullName>
    </submittedName>
</protein>
<reference evidence="1 2" key="1">
    <citation type="submission" date="2018-11" db="EMBL/GenBank/DDBJ databases">
        <authorList>
            <consortium name="Pathogen Informatics"/>
        </authorList>
    </citation>
    <scope>NUCLEOTIDE SEQUENCE [LARGE SCALE GENOMIC DNA]</scope>
</reference>
<proteinExistence type="predicted"/>
<organism evidence="1 2">
    <name type="scientific">Dibothriocephalus latus</name>
    <name type="common">Fish tapeworm</name>
    <name type="synonym">Diphyllobothrium latum</name>
    <dbReference type="NCBI Taxonomy" id="60516"/>
    <lineage>
        <taxon>Eukaryota</taxon>
        <taxon>Metazoa</taxon>
        <taxon>Spiralia</taxon>
        <taxon>Lophotrochozoa</taxon>
        <taxon>Platyhelminthes</taxon>
        <taxon>Cestoda</taxon>
        <taxon>Eucestoda</taxon>
        <taxon>Diphyllobothriidea</taxon>
        <taxon>Diphyllobothriidae</taxon>
        <taxon>Dibothriocephalus</taxon>
    </lineage>
</organism>
<evidence type="ECO:0000313" key="1">
    <source>
        <dbReference type="EMBL" id="VDN15694.1"/>
    </source>
</evidence>
<accession>A0A3P7LFN3</accession>
<name>A0A3P7LFN3_DIBLA</name>
<dbReference type="EMBL" id="UYRU01063285">
    <property type="protein sequence ID" value="VDN15694.1"/>
    <property type="molecule type" value="Genomic_DNA"/>
</dbReference>
<dbReference type="AlphaFoldDB" id="A0A3P7LFN3"/>
<keyword evidence="2" id="KW-1185">Reference proteome</keyword>
<sequence>MAVLISKWVSIILVDGGIISNCFIDTPFVYRNKTQDVSPFTDAVSEEKVAQCLEARKKMHLIPLEVVERKWLESGSQLKKFARMCIIPVSHPIRKQLWPRLINLRFVVYLMCYDSDLFVDTLCALSRPGNESINYSTASEAFQEKNMPRPY</sequence>
<gene>
    <name evidence="1" type="ORF">DILT_LOCUS11525</name>
</gene>
<dbReference type="Proteomes" id="UP000281553">
    <property type="component" value="Unassembled WGS sequence"/>
</dbReference>
<evidence type="ECO:0000313" key="2">
    <source>
        <dbReference type="Proteomes" id="UP000281553"/>
    </source>
</evidence>